<keyword evidence="5" id="KW-0460">Magnesium</keyword>
<dbReference type="InterPro" id="IPR020476">
    <property type="entry name" value="Nudix_hydrolase"/>
</dbReference>
<gene>
    <name evidence="8" type="ORF">ACFQRF_09650</name>
</gene>
<sequence length="171" mass="18347">MTIAANQPTETDLIMTAVAIVPGPEDTVTFVLQNCGAYAGHWLLPGGHIDPGETAEDAARREAAEEAGVVAGELVPVGVYDIRGEHDGEPYGFRLHVFRALEPATIAPDFVMDPMEVSDVAQVRPDELLPHPTDMRILNDAGIGDYDPELIERLLAADGVRMDYQGVSTAP</sequence>
<dbReference type="InterPro" id="IPR020084">
    <property type="entry name" value="NUDIX_hydrolase_CS"/>
</dbReference>
<protein>
    <submittedName>
        <fullName evidence="8">NUDIX domain-containing protein</fullName>
    </submittedName>
</protein>
<evidence type="ECO:0000256" key="4">
    <source>
        <dbReference type="ARBA" id="ARBA00022801"/>
    </source>
</evidence>
<evidence type="ECO:0000256" key="2">
    <source>
        <dbReference type="ARBA" id="ARBA00005582"/>
    </source>
</evidence>
<reference evidence="9" key="1">
    <citation type="journal article" date="2019" name="Int. J. Syst. Evol. Microbiol.">
        <title>The Global Catalogue of Microorganisms (GCM) 10K type strain sequencing project: providing services to taxonomists for standard genome sequencing and annotation.</title>
        <authorList>
            <consortium name="The Broad Institute Genomics Platform"/>
            <consortium name="The Broad Institute Genome Sequencing Center for Infectious Disease"/>
            <person name="Wu L."/>
            <person name="Ma J."/>
        </authorList>
    </citation>
    <scope>NUCLEOTIDE SEQUENCE [LARGE SCALE GENOMIC DNA]</scope>
    <source>
        <strain evidence="9">CGMCC 4.7382</strain>
    </source>
</reference>
<evidence type="ECO:0000313" key="8">
    <source>
        <dbReference type="EMBL" id="MFC7328004.1"/>
    </source>
</evidence>
<dbReference type="SUPFAM" id="SSF55811">
    <property type="entry name" value="Nudix"/>
    <property type="match status" value="1"/>
</dbReference>
<dbReference type="Gene3D" id="3.90.79.10">
    <property type="entry name" value="Nucleoside Triphosphate Pyrophosphohydrolase"/>
    <property type="match status" value="1"/>
</dbReference>
<comment type="caution">
    <text evidence="8">The sequence shown here is derived from an EMBL/GenBank/DDBJ whole genome shotgun (WGS) entry which is preliminary data.</text>
</comment>
<dbReference type="InterPro" id="IPR015797">
    <property type="entry name" value="NUDIX_hydrolase-like_dom_sf"/>
</dbReference>
<evidence type="ECO:0000313" key="9">
    <source>
        <dbReference type="Proteomes" id="UP001596540"/>
    </source>
</evidence>
<keyword evidence="9" id="KW-1185">Reference proteome</keyword>
<dbReference type="PANTHER" id="PTHR43758:SF8">
    <property type="entry name" value="8-OXO-DGTP DIPHOSPHATASE YTKD-RELATED"/>
    <property type="match status" value="1"/>
</dbReference>
<dbReference type="PRINTS" id="PR00502">
    <property type="entry name" value="NUDIXFAMILY"/>
</dbReference>
<evidence type="ECO:0000256" key="5">
    <source>
        <dbReference type="ARBA" id="ARBA00022842"/>
    </source>
</evidence>
<proteinExistence type="inferred from homology"/>
<dbReference type="RefSeq" id="WP_379870604.1">
    <property type="nucleotide sequence ID" value="NZ_JBHTBH010000004.1"/>
</dbReference>
<name>A0ABW2KD56_9ACTN</name>
<comment type="cofactor">
    <cofactor evidence="1">
        <name>Mg(2+)</name>
        <dbReference type="ChEBI" id="CHEBI:18420"/>
    </cofactor>
</comment>
<evidence type="ECO:0000259" key="7">
    <source>
        <dbReference type="PROSITE" id="PS51462"/>
    </source>
</evidence>
<evidence type="ECO:0000256" key="6">
    <source>
        <dbReference type="RuleBase" id="RU003476"/>
    </source>
</evidence>
<dbReference type="Pfam" id="PF00293">
    <property type="entry name" value="NUDIX"/>
    <property type="match status" value="1"/>
</dbReference>
<comment type="similarity">
    <text evidence="2 6">Belongs to the Nudix hydrolase family.</text>
</comment>
<keyword evidence="4 6" id="KW-0378">Hydrolase</keyword>
<dbReference type="PROSITE" id="PS00893">
    <property type="entry name" value="NUDIX_BOX"/>
    <property type="match status" value="1"/>
</dbReference>
<feature type="domain" description="Nudix hydrolase" evidence="7">
    <location>
        <begin position="1"/>
        <end position="152"/>
    </location>
</feature>
<dbReference type="EMBL" id="JBHTBH010000004">
    <property type="protein sequence ID" value="MFC7328004.1"/>
    <property type="molecule type" value="Genomic_DNA"/>
</dbReference>
<evidence type="ECO:0000256" key="3">
    <source>
        <dbReference type="ARBA" id="ARBA00022723"/>
    </source>
</evidence>
<dbReference type="InterPro" id="IPR000086">
    <property type="entry name" value="NUDIX_hydrolase_dom"/>
</dbReference>
<organism evidence="8 9">
    <name type="scientific">Marinactinospora rubrisoli</name>
    <dbReference type="NCBI Taxonomy" id="2715399"/>
    <lineage>
        <taxon>Bacteria</taxon>
        <taxon>Bacillati</taxon>
        <taxon>Actinomycetota</taxon>
        <taxon>Actinomycetes</taxon>
        <taxon>Streptosporangiales</taxon>
        <taxon>Nocardiopsidaceae</taxon>
        <taxon>Marinactinospora</taxon>
    </lineage>
</organism>
<dbReference type="Proteomes" id="UP001596540">
    <property type="component" value="Unassembled WGS sequence"/>
</dbReference>
<keyword evidence="3" id="KW-0479">Metal-binding</keyword>
<accession>A0ABW2KD56</accession>
<dbReference type="PANTHER" id="PTHR43758">
    <property type="entry name" value="7,8-DIHYDRO-8-OXOGUANINE TRIPHOSPHATASE"/>
    <property type="match status" value="1"/>
</dbReference>
<evidence type="ECO:0000256" key="1">
    <source>
        <dbReference type="ARBA" id="ARBA00001946"/>
    </source>
</evidence>
<dbReference type="PROSITE" id="PS51462">
    <property type="entry name" value="NUDIX"/>
    <property type="match status" value="1"/>
</dbReference>